<keyword evidence="4" id="KW-1185">Reference proteome</keyword>
<evidence type="ECO:0000256" key="1">
    <source>
        <dbReference type="SAM" id="MobiDB-lite"/>
    </source>
</evidence>
<proteinExistence type="predicted"/>
<feature type="transmembrane region" description="Helical" evidence="2">
    <location>
        <begin position="457"/>
        <end position="479"/>
    </location>
</feature>
<dbReference type="Proteomes" id="UP001159363">
    <property type="component" value="Chromosome 7"/>
</dbReference>
<gene>
    <name evidence="3" type="ORF">PR048_021156</name>
</gene>
<feature type="region of interest" description="Disordered" evidence="1">
    <location>
        <begin position="310"/>
        <end position="342"/>
    </location>
</feature>
<keyword evidence="2" id="KW-0472">Membrane</keyword>
<comment type="caution">
    <text evidence="3">The sequence shown here is derived from an EMBL/GenBank/DDBJ whole genome shotgun (WGS) entry which is preliminary data.</text>
</comment>
<protein>
    <submittedName>
        <fullName evidence="3">Uncharacterized protein</fullName>
    </submittedName>
</protein>
<accession>A0ABQ9GXF7</accession>
<keyword evidence="2" id="KW-0812">Transmembrane</keyword>
<evidence type="ECO:0000313" key="4">
    <source>
        <dbReference type="Proteomes" id="UP001159363"/>
    </source>
</evidence>
<reference evidence="3 4" key="1">
    <citation type="submission" date="2023-02" db="EMBL/GenBank/DDBJ databases">
        <title>LHISI_Scaffold_Assembly.</title>
        <authorList>
            <person name="Stuart O.P."/>
            <person name="Cleave R."/>
            <person name="Magrath M.J.L."/>
            <person name="Mikheyev A.S."/>
        </authorList>
    </citation>
    <scope>NUCLEOTIDE SEQUENCE [LARGE SCALE GENOMIC DNA]</scope>
    <source>
        <strain evidence="3">Daus_M_001</strain>
        <tissue evidence="3">Leg muscle</tissue>
    </source>
</reference>
<keyword evidence="2" id="KW-1133">Transmembrane helix</keyword>
<feature type="compositionally biased region" description="Polar residues" evidence="1">
    <location>
        <begin position="327"/>
        <end position="342"/>
    </location>
</feature>
<organism evidence="3 4">
    <name type="scientific">Dryococelus australis</name>
    <dbReference type="NCBI Taxonomy" id="614101"/>
    <lineage>
        <taxon>Eukaryota</taxon>
        <taxon>Metazoa</taxon>
        <taxon>Ecdysozoa</taxon>
        <taxon>Arthropoda</taxon>
        <taxon>Hexapoda</taxon>
        <taxon>Insecta</taxon>
        <taxon>Pterygota</taxon>
        <taxon>Neoptera</taxon>
        <taxon>Polyneoptera</taxon>
        <taxon>Phasmatodea</taxon>
        <taxon>Verophasmatodea</taxon>
        <taxon>Anareolatae</taxon>
        <taxon>Phasmatidae</taxon>
        <taxon>Eurycanthinae</taxon>
        <taxon>Dryococelus</taxon>
    </lineage>
</organism>
<evidence type="ECO:0000313" key="3">
    <source>
        <dbReference type="EMBL" id="KAJ8876709.1"/>
    </source>
</evidence>
<sequence length="661" mass="73774">MLEVEASGEGALNGRIRRDIAEISILEIPSTGLPLGVDAAQLGVRRHDQGYEVRLILGVVNVLCMSAIYVVISELQRPPNSQSRSTSVTRYKGVNTSCAVYLVELGYRAGERKSAPANLVCVTTLRSWLAQHGPLKSGSFPPTFQDYMRGAGKARRVSLLCRHALGRTSPSTLITCTKIATGTSRRTFYFMEISDLDSQLDVYVAPSFPMVATTESSDLSGLAVSPQPENLALYRASTANREILNEFYTKLENLAESLQVTHLPGRFWNFNETGLTCVLKPNKVSDHRHTSNPLMIETPHTSPFFQLPQTNQERVTPKRDPKAKMISPTSQDGPSSAPDVTSYNPTPDATISHQKVLHLKQTRPSKSKQINIKKGKYKEGWFCGSCGKSHNEDVVEKMVLNGFSVIFVVIGITVHAKIAPDNQTSPGNDHHSASKRYCTTQLVEDEMLGSVDRIIILLFRYFMITVVILIINAVFIIIFNSLDTVCVECTLARLLHEIDELQFKQSLAENMDDDHATPTKKSIIDIENETGVEGDHEDSLDDDNYNSDLIVSYEKDDDLVYVLMHFTKEFPSTSGVNKKEGVKNACYIFSEDPNERVDMTDSDIWSLCKTMEISRALTRYRLSLFCEELAIFLCEDIRTGIRIRRHFGVVNGVVGWEGDEL</sequence>
<name>A0ABQ9GXF7_9NEOP</name>
<evidence type="ECO:0000256" key="2">
    <source>
        <dbReference type="SAM" id="Phobius"/>
    </source>
</evidence>
<dbReference type="EMBL" id="JARBHB010000008">
    <property type="protein sequence ID" value="KAJ8876709.1"/>
    <property type="molecule type" value="Genomic_DNA"/>
</dbReference>